<keyword evidence="2" id="KW-1003">Cell membrane</keyword>
<dbReference type="GO" id="GO:0005886">
    <property type="term" value="C:plasma membrane"/>
    <property type="evidence" value="ECO:0007669"/>
    <property type="project" value="UniProtKB-SubCell"/>
</dbReference>
<dbReference type="Gene3D" id="3.90.550.10">
    <property type="entry name" value="Spore Coat Polysaccharide Biosynthesis Protein SpsA, Chain A"/>
    <property type="match status" value="1"/>
</dbReference>
<organism evidence="8 9">
    <name type="scientific">Pontibacter flavimaris</name>
    <dbReference type="NCBI Taxonomy" id="1797110"/>
    <lineage>
        <taxon>Bacteria</taxon>
        <taxon>Pseudomonadati</taxon>
        <taxon>Bacteroidota</taxon>
        <taxon>Cytophagia</taxon>
        <taxon>Cytophagales</taxon>
        <taxon>Hymenobacteraceae</taxon>
        <taxon>Pontibacter</taxon>
    </lineage>
</organism>
<dbReference type="Pfam" id="PF00535">
    <property type="entry name" value="Glycos_transf_2"/>
    <property type="match status" value="1"/>
</dbReference>
<feature type="transmembrane region" description="Helical" evidence="6">
    <location>
        <begin position="340"/>
        <end position="364"/>
    </location>
</feature>
<comment type="subcellular location">
    <subcellularLocation>
        <location evidence="1">Cell membrane</location>
    </subcellularLocation>
</comment>
<accession>A0A1Q5P8R7</accession>
<dbReference type="PANTHER" id="PTHR43646:SF2">
    <property type="entry name" value="GLYCOSYLTRANSFERASE 2-LIKE DOMAIN-CONTAINING PROTEIN"/>
    <property type="match status" value="1"/>
</dbReference>
<dbReference type="InterPro" id="IPR029044">
    <property type="entry name" value="Nucleotide-diphossugar_trans"/>
</dbReference>
<feature type="transmembrane region" description="Helical" evidence="6">
    <location>
        <begin position="6"/>
        <end position="22"/>
    </location>
</feature>
<keyword evidence="3" id="KW-0328">Glycosyltransferase</keyword>
<protein>
    <submittedName>
        <fullName evidence="8">Family 2 glycosyl transferase</fullName>
    </submittedName>
</protein>
<dbReference type="AlphaFoldDB" id="A0A1Q5P8R7"/>
<sequence>MTWLLLLSLLWYSWIILSRWLAWKRMPAVVAPPSFQPSTRLTVIIPVRNEAGNILYLLQDLERQQYPRELVEVLVVDDHSDDTTAALVEQFILSSSLSVRCLRLGDYAKYGGKKAAVQLGVEQARGELLVFTDGDCRVGPGWLRSYAYLYETEQPYFISGPVSFHHTHTHFERMQLVEFSSLIGIGGASIAMGQPNMCNGANLAYRKDIFERVGGFAGNENIASGDDEFLLHKVHQAYPGRARFLRDAEAMVYTSARKTLISFVQQRVRWASKWKSYQNLRVQLVALCVFLVNLLLFLAIPLALWGSLSIRVFLATYLTKFAVDFLFLKEITDFLQARRYLWYMLPLQLVYIPYVLVTAVLGLWGRYNWKGRTIRTYEQQRV</sequence>
<dbReference type="InterPro" id="IPR001173">
    <property type="entry name" value="Glyco_trans_2-like"/>
</dbReference>
<keyword evidence="6" id="KW-1133">Transmembrane helix</keyword>
<proteinExistence type="predicted"/>
<keyword evidence="6" id="KW-0812">Transmembrane</keyword>
<feature type="transmembrane region" description="Helical" evidence="6">
    <location>
        <begin position="282"/>
        <end position="304"/>
    </location>
</feature>
<gene>
    <name evidence="8" type="ORF">A3841_05660</name>
</gene>
<reference evidence="8 9" key="1">
    <citation type="submission" date="2016-03" db="EMBL/GenBank/DDBJ databases">
        <title>Genome sequence of Pontibacter sp. nov., of the family cytophagaceae, isolated from marine sediment of the Yellow Sea, China.</title>
        <authorList>
            <person name="Zhang G."/>
            <person name="Zhang R."/>
        </authorList>
    </citation>
    <scope>NUCLEOTIDE SEQUENCE [LARGE SCALE GENOMIC DNA]</scope>
    <source>
        <strain evidence="8 9">S10-8</strain>
    </source>
</reference>
<evidence type="ECO:0000259" key="7">
    <source>
        <dbReference type="Pfam" id="PF00535"/>
    </source>
</evidence>
<evidence type="ECO:0000313" key="8">
    <source>
        <dbReference type="EMBL" id="OKL38630.1"/>
    </source>
</evidence>
<dbReference type="EMBL" id="LVWA01000012">
    <property type="protein sequence ID" value="OKL38630.1"/>
    <property type="molecule type" value="Genomic_DNA"/>
</dbReference>
<evidence type="ECO:0000313" key="9">
    <source>
        <dbReference type="Proteomes" id="UP000186551"/>
    </source>
</evidence>
<dbReference type="SUPFAM" id="SSF53448">
    <property type="entry name" value="Nucleotide-diphospho-sugar transferases"/>
    <property type="match status" value="1"/>
</dbReference>
<keyword evidence="4 8" id="KW-0808">Transferase</keyword>
<dbReference type="PANTHER" id="PTHR43646">
    <property type="entry name" value="GLYCOSYLTRANSFERASE"/>
    <property type="match status" value="1"/>
</dbReference>
<dbReference type="Proteomes" id="UP000186551">
    <property type="component" value="Unassembled WGS sequence"/>
</dbReference>
<dbReference type="GO" id="GO:0016757">
    <property type="term" value="F:glycosyltransferase activity"/>
    <property type="evidence" value="ECO:0007669"/>
    <property type="project" value="UniProtKB-KW"/>
</dbReference>
<name>A0A1Q5P8R7_9BACT</name>
<keyword evidence="9" id="KW-1185">Reference proteome</keyword>
<dbReference type="OrthoDB" id="9805625at2"/>
<evidence type="ECO:0000256" key="5">
    <source>
        <dbReference type="ARBA" id="ARBA00023136"/>
    </source>
</evidence>
<evidence type="ECO:0000256" key="4">
    <source>
        <dbReference type="ARBA" id="ARBA00022679"/>
    </source>
</evidence>
<dbReference type="STRING" id="1797110.A3841_05660"/>
<dbReference type="RefSeq" id="WP_073854592.1">
    <property type="nucleotide sequence ID" value="NZ_LVWA01000012.1"/>
</dbReference>
<evidence type="ECO:0000256" key="6">
    <source>
        <dbReference type="SAM" id="Phobius"/>
    </source>
</evidence>
<feature type="domain" description="Glycosyltransferase 2-like" evidence="7">
    <location>
        <begin position="42"/>
        <end position="213"/>
    </location>
</feature>
<evidence type="ECO:0000256" key="2">
    <source>
        <dbReference type="ARBA" id="ARBA00022475"/>
    </source>
</evidence>
<evidence type="ECO:0000256" key="3">
    <source>
        <dbReference type="ARBA" id="ARBA00022676"/>
    </source>
</evidence>
<evidence type="ECO:0000256" key="1">
    <source>
        <dbReference type="ARBA" id="ARBA00004236"/>
    </source>
</evidence>
<keyword evidence="5 6" id="KW-0472">Membrane</keyword>
<comment type="caution">
    <text evidence="8">The sequence shown here is derived from an EMBL/GenBank/DDBJ whole genome shotgun (WGS) entry which is preliminary data.</text>
</comment>